<organism evidence="2">
    <name type="scientific">Psorophora albipes</name>
    <dbReference type="NCBI Taxonomy" id="869069"/>
    <lineage>
        <taxon>Eukaryota</taxon>
        <taxon>Metazoa</taxon>
        <taxon>Ecdysozoa</taxon>
        <taxon>Arthropoda</taxon>
        <taxon>Hexapoda</taxon>
        <taxon>Insecta</taxon>
        <taxon>Pterygota</taxon>
        <taxon>Neoptera</taxon>
        <taxon>Endopterygota</taxon>
        <taxon>Diptera</taxon>
        <taxon>Nematocera</taxon>
        <taxon>Culicoidea</taxon>
        <taxon>Culicidae</taxon>
        <taxon>Culicinae</taxon>
        <taxon>Aedini</taxon>
        <taxon>Psorophora</taxon>
    </lineage>
</organism>
<keyword evidence="1" id="KW-1133">Transmembrane helix</keyword>
<evidence type="ECO:0000313" key="2">
    <source>
        <dbReference type="EMBL" id="JAA94533.1"/>
    </source>
</evidence>
<name>T1E2X6_9DIPT</name>
<dbReference type="AlphaFoldDB" id="T1E2X6"/>
<proteinExistence type="evidence at transcript level"/>
<dbReference type="EMBL" id="GALA01000319">
    <property type="protein sequence ID" value="JAA94533.1"/>
    <property type="molecule type" value="mRNA"/>
</dbReference>
<protein>
    <submittedName>
        <fullName evidence="2">Putative secreted protein</fullName>
    </submittedName>
</protein>
<keyword evidence="1" id="KW-0472">Membrane</keyword>
<sequence length="68" mass="7882">MLVGWLLVSLVLLLLWLVLRFGVHTLCLLLLLVDAEKKMAYRSKGEKFLEPFLHSPFLRSNDRKTVSL</sequence>
<evidence type="ECO:0000256" key="1">
    <source>
        <dbReference type="SAM" id="Phobius"/>
    </source>
</evidence>
<keyword evidence="1" id="KW-0812">Transmembrane</keyword>
<accession>T1E2X6</accession>
<feature type="transmembrane region" description="Helical" evidence="1">
    <location>
        <begin position="6"/>
        <end position="33"/>
    </location>
</feature>
<reference evidence="2" key="1">
    <citation type="journal article" date="2013" name="BMC Genomics">
        <title>A deep insight into the sialotranscriptome of the mosquito, Psorophora albipes.</title>
        <authorList>
            <person name="Chagas A.C."/>
            <person name="Calvo E."/>
            <person name="Rios-Velasquez C.M."/>
            <person name="Pessoa F.A."/>
            <person name="Medeiros J.F."/>
            <person name="Ribeiro J.M."/>
        </authorList>
    </citation>
    <scope>NUCLEOTIDE SEQUENCE</scope>
</reference>